<keyword evidence="3" id="KW-0119">Carbohydrate metabolism</keyword>
<keyword evidence="7" id="KW-1185">Reference proteome</keyword>
<dbReference type="InterPro" id="IPR013154">
    <property type="entry name" value="ADH-like_N"/>
</dbReference>
<evidence type="ECO:0000256" key="3">
    <source>
        <dbReference type="ARBA" id="ARBA00023277"/>
    </source>
</evidence>
<dbReference type="GeneID" id="68866583"/>
<dbReference type="GO" id="GO:0016491">
    <property type="term" value="F:oxidoreductase activity"/>
    <property type="evidence" value="ECO:0007669"/>
    <property type="project" value="UniProtKB-KW"/>
</dbReference>
<dbReference type="InterPro" id="IPR036291">
    <property type="entry name" value="NAD(P)-bd_dom_sf"/>
</dbReference>
<dbReference type="InterPro" id="IPR013149">
    <property type="entry name" value="ADH-like_C"/>
</dbReference>
<dbReference type="GO" id="GO:0051262">
    <property type="term" value="P:protein tetramerization"/>
    <property type="evidence" value="ECO:0007669"/>
    <property type="project" value="UniProtKB-ARBA"/>
</dbReference>
<dbReference type="Pfam" id="PF08240">
    <property type="entry name" value="ADH_N"/>
    <property type="match status" value="1"/>
</dbReference>
<feature type="domain" description="Alcohol dehydrogenase-like N-terminal" evidence="5">
    <location>
        <begin position="24"/>
        <end position="127"/>
    </location>
</feature>
<evidence type="ECO:0000259" key="4">
    <source>
        <dbReference type="Pfam" id="PF00107"/>
    </source>
</evidence>
<dbReference type="EMBL" id="AP025226">
    <property type="protein sequence ID" value="BDB98836.1"/>
    <property type="molecule type" value="Genomic_DNA"/>
</dbReference>
<evidence type="ECO:0000313" key="7">
    <source>
        <dbReference type="Proteomes" id="UP001319921"/>
    </source>
</evidence>
<evidence type="ECO:0000256" key="1">
    <source>
        <dbReference type="ARBA" id="ARBA00022857"/>
    </source>
</evidence>
<dbReference type="Proteomes" id="UP001319921">
    <property type="component" value="Chromosome"/>
</dbReference>
<reference evidence="6 7" key="1">
    <citation type="journal article" date="2022" name="Microbiol. Resour. Announc.">
        <title>Complete Genome Sequence of the Hyperthermophilic and Acidophilic Archaeon Saccharolobus caldissimus Strain HS-3T.</title>
        <authorList>
            <person name="Sakai H.D."/>
            <person name="Kurosawa N."/>
        </authorList>
    </citation>
    <scope>NUCLEOTIDE SEQUENCE [LARGE SCALE GENOMIC DNA]</scope>
    <source>
        <strain evidence="6 7">JCM32116</strain>
    </source>
</reference>
<evidence type="ECO:0000313" key="6">
    <source>
        <dbReference type="EMBL" id="BDB98836.1"/>
    </source>
</evidence>
<dbReference type="SUPFAM" id="SSF50129">
    <property type="entry name" value="GroES-like"/>
    <property type="match status" value="1"/>
</dbReference>
<dbReference type="Gene3D" id="3.90.180.10">
    <property type="entry name" value="Medium-chain alcohol dehydrogenases, catalytic domain"/>
    <property type="match status" value="1"/>
</dbReference>
<gene>
    <name evidence="6" type="ORF">SACC_18530</name>
</gene>
<dbReference type="Gene3D" id="3.40.50.720">
    <property type="entry name" value="NAD(P)-binding Rossmann-like Domain"/>
    <property type="match status" value="1"/>
</dbReference>
<protein>
    <submittedName>
        <fullName evidence="6">Alcohol dehydrogenase</fullName>
    </submittedName>
</protein>
<keyword evidence="2" id="KW-0560">Oxidoreductase</keyword>
<sequence length="330" mass="36478">MRAAVFKEFGKPLSIEEVREPKEGIILKVLATGLCHGDIHIIMGDWKYDIKIETPRILGHEIVGEIINDFGNFKRGDRVLVYNSVGCGKCKYCKLGHYQYCERVKVIGLHMDGGYAEYVSIPSDKILLKVEGNPVELAPLADAGITAYNSVKGINKEDKVLLIGTGAVALLALQILKSRGVSVTIAGHNEIKLSKAKELGADEIVIAKDRSIAHSIATRSSRLKFDYVIDYVGSEDTLSDILWLLNREGELRIVGEFGGTLNTPEQLVVLRGLKIRGILYGTFNDLVNVYNLYKEGKIKTLAVPYKLEDINEAINDLMRGRIVGRAIIIP</sequence>
<dbReference type="PANTHER" id="PTHR43401">
    <property type="entry name" value="L-THREONINE 3-DEHYDROGENASE"/>
    <property type="match status" value="1"/>
</dbReference>
<proteinExistence type="predicted"/>
<name>A0AAQ4CSQ5_9CREN</name>
<dbReference type="AlphaFoldDB" id="A0AAQ4CSQ5"/>
<dbReference type="PANTHER" id="PTHR43401:SF4">
    <property type="entry name" value="D-ARABINOSE 1-DEHYDROGENASE (NADP(+))"/>
    <property type="match status" value="1"/>
</dbReference>
<dbReference type="GO" id="GO:0030554">
    <property type="term" value="F:adenyl nucleotide binding"/>
    <property type="evidence" value="ECO:0007669"/>
    <property type="project" value="UniProtKB-ARBA"/>
</dbReference>
<evidence type="ECO:0000256" key="2">
    <source>
        <dbReference type="ARBA" id="ARBA00023002"/>
    </source>
</evidence>
<evidence type="ECO:0000259" key="5">
    <source>
        <dbReference type="Pfam" id="PF08240"/>
    </source>
</evidence>
<dbReference type="SUPFAM" id="SSF51735">
    <property type="entry name" value="NAD(P)-binding Rossmann-fold domains"/>
    <property type="match status" value="1"/>
</dbReference>
<dbReference type="InterPro" id="IPR011032">
    <property type="entry name" value="GroES-like_sf"/>
</dbReference>
<dbReference type="InterPro" id="IPR050129">
    <property type="entry name" value="Zn_alcohol_dh"/>
</dbReference>
<dbReference type="KEGG" id="scas:SACC_18530"/>
<dbReference type="Pfam" id="PF00107">
    <property type="entry name" value="ADH_zinc_N"/>
    <property type="match status" value="1"/>
</dbReference>
<accession>A0AAQ4CSQ5</accession>
<dbReference type="RefSeq" id="WP_229569203.1">
    <property type="nucleotide sequence ID" value="NZ_AP025226.1"/>
</dbReference>
<organism evidence="6 7">
    <name type="scientific">Saccharolobus caldissimus</name>
    <dbReference type="NCBI Taxonomy" id="1702097"/>
    <lineage>
        <taxon>Archaea</taxon>
        <taxon>Thermoproteota</taxon>
        <taxon>Thermoprotei</taxon>
        <taxon>Sulfolobales</taxon>
        <taxon>Sulfolobaceae</taxon>
        <taxon>Saccharolobus</taxon>
    </lineage>
</organism>
<feature type="domain" description="Alcohol dehydrogenase-like C-terminal" evidence="4">
    <location>
        <begin position="167"/>
        <end position="292"/>
    </location>
</feature>
<dbReference type="GO" id="GO:0043168">
    <property type="term" value="F:anion binding"/>
    <property type="evidence" value="ECO:0007669"/>
    <property type="project" value="UniProtKB-ARBA"/>
</dbReference>
<keyword evidence="1" id="KW-0521">NADP</keyword>